<feature type="domain" description="Mammalian cell entry C-terminal" evidence="3">
    <location>
        <begin position="114"/>
        <end position="290"/>
    </location>
</feature>
<accession>A0ABW4NZ34</accession>
<gene>
    <name evidence="4" type="ORF">ACFSJG_02545</name>
</gene>
<keyword evidence="1" id="KW-1133">Transmembrane helix</keyword>
<feature type="domain" description="Mce/MlaD" evidence="2">
    <location>
        <begin position="33"/>
        <end position="108"/>
    </location>
</feature>
<dbReference type="InterPro" id="IPR052336">
    <property type="entry name" value="MlaD_Phospholipid_Transporter"/>
</dbReference>
<dbReference type="PANTHER" id="PTHR33371">
    <property type="entry name" value="INTERMEMBRANE PHOSPHOLIPID TRANSPORT SYSTEM BINDING PROTEIN MLAD-RELATED"/>
    <property type="match status" value="1"/>
</dbReference>
<protein>
    <submittedName>
        <fullName evidence="4">MCE family protein</fullName>
    </submittedName>
</protein>
<dbReference type="InterPro" id="IPR024516">
    <property type="entry name" value="Mce_C"/>
</dbReference>
<evidence type="ECO:0000259" key="2">
    <source>
        <dbReference type="Pfam" id="PF02470"/>
    </source>
</evidence>
<dbReference type="PANTHER" id="PTHR33371:SF4">
    <property type="entry name" value="INTERMEMBRANE PHOSPHOLIPID TRANSPORT SYSTEM BINDING PROTEIN MLAD"/>
    <property type="match status" value="1"/>
</dbReference>
<feature type="transmembrane region" description="Helical" evidence="1">
    <location>
        <begin position="7"/>
        <end position="27"/>
    </location>
</feature>
<dbReference type="Pfam" id="PF11887">
    <property type="entry name" value="Mce4_CUP1"/>
    <property type="match status" value="1"/>
</dbReference>
<evidence type="ECO:0000256" key="1">
    <source>
        <dbReference type="SAM" id="Phobius"/>
    </source>
</evidence>
<dbReference type="Pfam" id="PF02470">
    <property type="entry name" value="MlaD"/>
    <property type="match status" value="1"/>
</dbReference>
<evidence type="ECO:0000313" key="4">
    <source>
        <dbReference type="EMBL" id="MFD1811083.1"/>
    </source>
</evidence>
<name>A0ABW4NZ34_9NOCA</name>
<proteinExistence type="predicted"/>
<dbReference type="RefSeq" id="WP_378483639.1">
    <property type="nucleotide sequence ID" value="NZ_JBHUFB010000003.1"/>
</dbReference>
<dbReference type="NCBIfam" id="TIGR00996">
    <property type="entry name" value="Mtu_fam_mce"/>
    <property type="match status" value="1"/>
</dbReference>
<reference evidence="5" key="1">
    <citation type="journal article" date="2019" name="Int. J. Syst. Evol. Microbiol.">
        <title>The Global Catalogue of Microorganisms (GCM) 10K type strain sequencing project: providing services to taxonomists for standard genome sequencing and annotation.</title>
        <authorList>
            <consortium name="The Broad Institute Genomics Platform"/>
            <consortium name="The Broad Institute Genome Sequencing Center for Infectious Disease"/>
            <person name="Wu L."/>
            <person name="Ma J."/>
        </authorList>
    </citation>
    <scope>NUCLEOTIDE SEQUENCE [LARGE SCALE GENOMIC DNA]</scope>
    <source>
        <strain evidence="5">DT72</strain>
    </source>
</reference>
<sequence length="414" mass="43919">MTARRIFRIVAPVVVAAVAAAGLIVGYRALFRPTTVSAVFTSTTAIYAGDEVRVSGVKVGRVAAIEPQGTTATLTMEIDHDVRIPADAQAIIVAPGLVSDRYVQLTPPYRSSGPTLDDGAVIPIERTAVPVEWDEVKTQLTRLATDLGPDGDLSSSSAGRFVDSAANAMAANGEKLRETLSELSGVGRILADGSGDIAGTIANLQKFVTVLKDSNVEIVQFEDRLATLSSVLDDSRSDLDSALTSLSVAVGDVQRFVSANTGKTSEQVQRLANVTQNLVDNRKDLEQLLHIFPTSLANFYNIYNPETGTEAGVFVVNNFSNPVQFICASIASLENTTSAESARKCADYLGPVLNLLNFNYLPVPINPVKGPSVGPEHLIYTESDLIPAVVSTQAPARPVQGIQDLLFPAGRPPS</sequence>
<dbReference type="EMBL" id="JBHUFB010000003">
    <property type="protein sequence ID" value="MFD1811083.1"/>
    <property type="molecule type" value="Genomic_DNA"/>
</dbReference>
<evidence type="ECO:0000313" key="5">
    <source>
        <dbReference type="Proteomes" id="UP001597286"/>
    </source>
</evidence>
<dbReference type="InterPro" id="IPR003399">
    <property type="entry name" value="Mce/MlaD"/>
</dbReference>
<comment type="caution">
    <text evidence="4">The sequence shown here is derived from an EMBL/GenBank/DDBJ whole genome shotgun (WGS) entry which is preliminary data.</text>
</comment>
<evidence type="ECO:0000259" key="3">
    <source>
        <dbReference type="Pfam" id="PF11887"/>
    </source>
</evidence>
<keyword evidence="1" id="KW-0472">Membrane</keyword>
<organism evidence="4 5">
    <name type="scientific">Rhodococcus gannanensis</name>
    <dbReference type="NCBI Taxonomy" id="1960308"/>
    <lineage>
        <taxon>Bacteria</taxon>
        <taxon>Bacillati</taxon>
        <taxon>Actinomycetota</taxon>
        <taxon>Actinomycetes</taxon>
        <taxon>Mycobacteriales</taxon>
        <taxon>Nocardiaceae</taxon>
        <taxon>Rhodococcus</taxon>
    </lineage>
</organism>
<keyword evidence="1" id="KW-0812">Transmembrane</keyword>
<dbReference type="Proteomes" id="UP001597286">
    <property type="component" value="Unassembled WGS sequence"/>
</dbReference>
<dbReference type="InterPro" id="IPR005693">
    <property type="entry name" value="Mce"/>
</dbReference>
<keyword evidence="5" id="KW-1185">Reference proteome</keyword>